<dbReference type="PANTHER" id="PTHR42923:SF20">
    <property type="entry name" value="FLAVIN-CONTAINING AMINE OXIDASEDEHYDROGENASE"/>
    <property type="match status" value="1"/>
</dbReference>
<dbReference type="PROSITE" id="PS51257">
    <property type="entry name" value="PROKAR_LIPOPROTEIN"/>
    <property type="match status" value="1"/>
</dbReference>
<evidence type="ECO:0000313" key="1">
    <source>
        <dbReference type="EMBL" id="KAF2709523.1"/>
    </source>
</evidence>
<accession>A0A6G1KA67</accession>
<name>A0A6G1KA67_9PLEO</name>
<dbReference type="Gene3D" id="3.50.50.60">
    <property type="entry name" value="FAD/NAD(P)-binding domain"/>
    <property type="match status" value="1"/>
</dbReference>
<evidence type="ECO:0000313" key="2">
    <source>
        <dbReference type="Proteomes" id="UP000799428"/>
    </source>
</evidence>
<dbReference type="EMBL" id="MU005770">
    <property type="protein sequence ID" value="KAF2709523.1"/>
    <property type="molecule type" value="Genomic_DNA"/>
</dbReference>
<proteinExistence type="predicted"/>
<dbReference type="InterPro" id="IPR050464">
    <property type="entry name" value="Zeta_carotene_desat/Oxidored"/>
</dbReference>
<organism evidence="1 2">
    <name type="scientific">Pleomassaria siparia CBS 279.74</name>
    <dbReference type="NCBI Taxonomy" id="1314801"/>
    <lineage>
        <taxon>Eukaryota</taxon>
        <taxon>Fungi</taxon>
        <taxon>Dikarya</taxon>
        <taxon>Ascomycota</taxon>
        <taxon>Pezizomycotina</taxon>
        <taxon>Dothideomycetes</taxon>
        <taxon>Pleosporomycetidae</taxon>
        <taxon>Pleosporales</taxon>
        <taxon>Pleomassariaceae</taxon>
        <taxon>Pleomassaria</taxon>
    </lineage>
</organism>
<dbReference type="OrthoDB" id="2019015at2759"/>
<protein>
    <submittedName>
        <fullName evidence="1">FAD/NAD(P)-binding domain-containing protein</fullName>
    </submittedName>
</protein>
<gene>
    <name evidence="1" type="ORF">K504DRAFT_378939</name>
</gene>
<dbReference type="AlphaFoldDB" id="A0A6G1KA67"/>
<dbReference type="Proteomes" id="UP000799428">
    <property type="component" value="Unassembled WGS sequence"/>
</dbReference>
<sequence length="572" mass="65860">MAKTSGKNKTARKRVLVVGAGAAGMSCAHHLAEDPNKFDVTLMDAVDYCGGQAFSIPIDKERHGADWLNQGVQGGSFIYHHTMTMFARQKHHADPVKLQVSFGKDEVFWTNVFPTELLARHQKEIKRFNTMLKIVRWFEIFFALIPVKILLKMFFFSEEFSNTVVLPMLALFLGTGNYTPEVPSIILERLCTSPTYGMWYPGDKLSVASNHPPMVVFPNFSVFYEDWRKSLVHKGVKVRLSTEVTRVVKRDASGVTVRLIKRTPVADGHNPNSEWVPYDERNADAGAEEIEEHYDELVLCVLTDTAKRILEPTSSYRERRILGTAKFSDDITVTHWDSTYMKNNYENFYNSEQAVSSLSGVDQSQRRQFAQKSFKPMYLAKTYPQDRTKLEMCFDCTNYQSQFPPEVDFERHVFQTIFLNKDRDGKLWTMDDIDETKIIRKDWWHQLCHSWTHFAFVVPWMWLLQGRKHTRYAAAWTLVNAHEVAVISGIAAAVDLGAEYPEDLERDGFALLSFRLYYLLSYGKWYRSKVEKKDRRRGGEGSEWGSGVYGSVYQGPGVAKEDRKIWSDENGI</sequence>
<dbReference type="SUPFAM" id="SSF51905">
    <property type="entry name" value="FAD/NAD(P)-binding domain"/>
    <property type="match status" value="1"/>
</dbReference>
<dbReference type="PANTHER" id="PTHR42923">
    <property type="entry name" value="PROTOPORPHYRINOGEN OXIDASE"/>
    <property type="match status" value="1"/>
</dbReference>
<dbReference type="Gene3D" id="1.10.405.20">
    <property type="match status" value="1"/>
</dbReference>
<reference evidence="1" key="1">
    <citation type="journal article" date="2020" name="Stud. Mycol.">
        <title>101 Dothideomycetes genomes: a test case for predicting lifestyles and emergence of pathogens.</title>
        <authorList>
            <person name="Haridas S."/>
            <person name="Albert R."/>
            <person name="Binder M."/>
            <person name="Bloem J."/>
            <person name="Labutti K."/>
            <person name="Salamov A."/>
            <person name="Andreopoulos B."/>
            <person name="Baker S."/>
            <person name="Barry K."/>
            <person name="Bills G."/>
            <person name="Bluhm B."/>
            <person name="Cannon C."/>
            <person name="Castanera R."/>
            <person name="Culley D."/>
            <person name="Daum C."/>
            <person name="Ezra D."/>
            <person name="Gonzalez J."/>
            <person name="Henrissat B."/>
            <person name="Kuo A."/>
            <person name="Liang C."/>
            <person name="Lipzen A."/>
            <person name="Lutzoni F."/>
            <person name="Magnuson J."/>
            <person name="Mondo S."/>
            <person name="Nolan M."/>
            <person name="Ohm R."/>
            <person name="Pangilinan J."/>
            <person name="Park H.-J."/>
            <person name="Ramirez L."/>
            <person name="Alfaro M."/>
            <person name="Sun H."/>
            <person name="Tritt A."/>
            <person name="Yoshinaga Y."/>
            <person name="Zwiers L.-H."/>
            <person name="Turgeon B."/>
            <person name="Goodwin S."/>
            <person name="Spatafora J."/>
            <person name="Crous P."/>
            <person name="Grigoriev I."/>
        </authorList>
    </citation>
    <scope>NUCLEOTIDE SEQUENCE</scope>
    <source>
        <strain evidence="1">CBS 279.74</strain>
    </source>
</reference>
<dbReference type="InterPro" id="IPR036188">
    <property type="entry name" value="FAD/NAD-bd_sf"/>
</dbReference>
<dbReference type="GO" id="GO:0016491">
    <property type="term" value="F:oxidoreductase activity"/>
    <property type="evidence" value="ECO:0007669"/>
    <property type="project" value="TreeGrafter"/>
</dbReference>
<keyword evidence="2" id="KW-1185">Reference proteome</keyword>
<dbReference type="Pfam" id="PF13450">
    <property type="entry name" value="NAD_binding_8"/>
    <property type="match status" value="1"/>
</dbReference>